<sequence length="106" mass="12036">MSANMGEVYIRGRKRRGLISDDELCEKSSCYDSSQTWKGMQHDSESSDSQVPFSIFLFLFPLHEQRHRSSGVIGCLKKTQNWCLPAVGEEHQRFAGAKARTMTLHA</sequence>
<protein>
    <submittedName>
        <fullName evidence="1">Uncharacterized protein</fullName>
    </submittedName>
</protein>
<proteinExistence type="predicted"/>
<dbReference type="AlphaFoldDB" id="A0A4Y7IER7"/>
<dbReference type="EMBL" id="CM010715">
    <property type="protein sequence ID" value="RZC47397.1"/>
    <property type="molecule type" value="Genomic_DNA"/>
</dbReference>
<evidence type="ECO:0000313" key="1">
    <source>
        <dbReference type="EMBL" id="RZC47397.1"/>
    </source>
</evidence>
<name>A0A4Y7IER7_PAPSO</name>
<dbReference type="Gramene" id="RZC47397">
    <property type="protein sequence ID" value="RZC47397"/>
    <property type="gene ID" value="C5167_040342"/>
</dbReference>
<evidence type="ECO:0000313" key="2">
    <source>
        <dbReference type="Proteomes" id="UP000316621"/>
    </source>
</evidence>
<keyword evidence="2" id="KW-1185">Reference proteome</keyword>
<dbReference type="Pfam" id="PF03162">
    <property type="entry name" value="Y_phosphatase2"/>
    <property type="match status" value="1"/>
</dbReference>
<dbReference type="InterPro" id="IPR004861">
    <property type="entry name" value="Siw14-like"/>
</dbReference>
<dbReference type="STRING" id="3469.A0A4Y7IER7"/>
<organism evidence="1 2">
    <name type="scientific">Papaver somniferum</name>
    <name type="common">Opium poppy</name>
    <dbReference type="NCBI Taxonomy" id="3469"/>
    <lineage>
        <taxon>Eukaryota</taxon>
        <taxon>Viridiplantae</taxon>
        <taxon>Streptophyta</taxon>
        <taxon>Embryophyta</taxon>
        <taxon>Tracheophyta</taxon>
        <taxon>Spermatophyta</taxon>
        <taxon>Magnoliopsida</taxon>
        <taxon>Ranunculales</taxon>
        <taxon>Papaveraceae</taxon>
        <taxon>Papaveroideae</taxon>
        <taxon>Papaver</taxon>
    </lineage>
</organism>
<accession>A0A4Y7IER7</accession>
<gene>
    <name evidence="1" type="ORF">C5167_040342</name>
</gene>
<dbReference type="Proteomes" id="UP000316621">
    <property type="component" value="Chromosome 1"/>
</dbReference>
<reference evidence="1 2" key="1">
    <citation type="journal article" date="2018" name="Science">
        <title>The opium poppy genome and morphinan production.</title>
        <authorList>
            <person name="Guo L."/>
            <person name="Winzer T."/>
            <person name="Yang X."/>
            <person name="Li Y."/>
            <person name="Ning Z."/>
            <person name="He Z."/>
            <person name="Teodor R."/>
            <person name="Lu Y."/>
            <person name="Bowser T.A."/>
            <person name="Graham I.A."/>
            <person name="Ye K."/>
        </authorList>
    </citation>
    <scope>NUCLEOTIDE SEQUENCE [LARGE SCALE GENOMIC DNA]</scope>
    <source>
        <strain evidence="2">cv. HN1</strain>
        <tissue evidence="1">Leaves</tissue>
    </source>
</reference>